<name>A0A6L3N5H4_9BURK</name>
<organism evidence="1 2">
    <name type="scientific">Burkholderia stagnalis</name>
    <dbReference type="NCBI Taxonomy" id="1503054"/>
    <lineage>
        <taxon>Bacteria</taxon>
        <taxon>Pseudomonadati</taxon>
        <taxon>Pseudomonadota</taxon>
        <taxon>Betaproteobacteria</taxon>
        <taxon>Burkholderiales</taxon>
        <taxon>Burkholderiaceae</taxon>
        <taxon>Burkholderia</taxon>
        <taxon>Burkholderia cepacia complex</taxon>
    </lineage>
</organism>
<protein>
    <submittedName>
        <fullName evidence="1">PAAR domain-containing protein</fullName>
    </submittedName>
</protein>
<dbReference type="InterPro" id="IPR008727">
    <property type="entry name" value="PAAR_motif"/>
</dbReference>
<evidence type="ECO:0000313" key="1">
    <source>
        <dbReference type="EMBL" id="KAB0640671.1"/>
    </source>
</evidence>
<proteinExistence type="predicted"/>
<evidence type="ECO:0000313" key="2">
    <source>
        <dbReference type="Proteomes" id="UP000473470"/>
    </source>
</evidence>
<dbReference type="RefSeq" id="WP_150998422.1">
    <property type="nucleotide sequence ID" value="NZ_CABVPM010000001.1"/>
</dbReference>
<dbReference type="AlphaFoldDB" id="A0A6L3N5H4"/>
<accession>A0A6L3N5H4</accession>
<dbReference type="EMBL" id="VZOK01000004">
    <property type="protein sequence ID" value="KAB0640671.1"/>
    <property type="molecule type" value="Genomic_DNA"/>
</dbReference>
<gene>
    <name evidence="1" type="ORF">F7R25_04020</name>
</gene>
<reference evidence="1 2" key="1">
    <citation type="submission" date="2019-09" db="EMBL/GenBank/DDBJ databases">
        <title>Draft genome sequences of 48 bacterial type strains from the CCUG.</title>
        <authorList>
            <person name="Tunovic T."/>
            <person name="Pineiro-Iglesias B."/>
            <person name="Unosson C."/>
            <person name="Inganas E."/>
            <person name="Ohlen M."/>
            <person name="Cardew S."/>
            <person name="Jensie-Markopoulos S."/>
            <person name="Salva-Serra F."/>
            <person name="Jaen-Luchoro D."/>
            <person name="Karlsson R."/>
            <person name="Svensson-Stadler L."/>
            <person name="Chun J."/>
            <person name="Moore E."/>
        </authorList>
    </citation>
    <scope>NUCLEOTIDE SEQUENCE [LARGE SCALE GENOMIC DNA]</scope>
    <source>
        <strain evidence="1 2">CCUG 65686</strain>
    </source>
</reference>
<comment type="caution">
    <text evidence="1">The sequence shown here is derived from an EMBL/GenBank/DDBJ whole genome shotgun (WGS) entry which is preliminary data.</text>
</comment>
<dbReference type="Proteomes" id="UP000473470">
    <property type="component" value="Unassembled WGS sequence"/>
</dbReference>
<dbReference type="CDD" id="cd14744">
    <property type="entry name" value="PAAR_CT_2"/>
    <property type="match status" value="1"/>
</dbReference>
<dbReference type="Pfam" id="PF05488">
    <property type="entry name" value="PAAR_motif"/>
    <property type="match status" value="1"/>
</dbReference>
<sequence length="183" mass="19679">MHRNYLKVGDKSSAGGTVIEGIPSCTHHGTELTFIGAQVVCPACGSTGRIVPKGPRWPDSMMGKESALEGDLCVCKCYPPPVMIASQNTMFQSFESHHLADMGFASNGTPLRKEPVGDFDERVRVLDGAGRPLSGVPFHIKTKSGAVHKGVTDSEGYCPRVYTANVENLDIAIGYKAVERWNA</sequence>